<protein>
    <recommendedName>
        <fullName evidence="13 14">Flagellar biosynthetic protein FliR</fullName>
    </recommendedName>
</protein>
<evidence type="ECO:0000313" key="15">
    <source>
        <dbReference type="EMBL" id="SLK15510.1"/>
    </source>
</evidence>
<organism evidence="15 16">
    <name type="scientific">Clostridium chauvoei JF4335</name>
    <dbReference type="NCBI Taxonomy" id="1351755"/>
    <lineage>
        <taxon>Bacteria</taxon>
        <taxon>Bacillati</taxon>
        <taxon>Bacillota</taxon>
        <taxon>Clostridia</taxon>
        <taxon>Eubacteriales</taxon>
        <taxon>Clostridiaceae</taxon>
        <taxon>Clostridium</taxon>
    </lineage>
</organism>
<evidence type="ECO:0000256" key="10">
    <source>
        <dbReference type="ARBA" id="ARBA00023136"/>
    </source>
</evidence>
<evidence type="ECO:0000313" key="16">
    <source>
        <dbReference type="Proteomes" id="UP000190476"/>
    </source>
</evidence>
<dbReference type="PANTHER" id="PTHR30531:SF12">
    <property type="entry name" value="FLAGELLAR BIOSYNTHETIC PROTEIN FLHB"/>
    <property type="match status" value="1"/>
</dbReference>
<gene>
    <name evidence="15" type="ORF">CCH01_08900</name>
</gene>
<accession>A0A1U6J5H1</accession>
<feature type="transmembrane region" description="Helical" evidence="14">
    <location>
        <begin position="345"/>
        <end position="366"/>
    </location>
</feature>
<keyword evidence="9 14" id="KW-1133">Transmembrane helix</keyword>
<dbReference type="Gene3D" id="6.10.250.2080">
    <property type="match status" value="1"/>
</dbReference>
<dbReference type="FunFam" id="3.40.1690.10:FF:000001">
    <property type="entry name" value="Flagellar biosynthetic protein FlhB"/>
    <property type="match status" value="1"/>
</dbReference>
<dbReference type="PANTHER" id="PTHR30531">
    <property type="entry name" value="FLAGELLAR BIOSYNTHETIC PROTEIN FLHB"/>
    <property type="match status" value="1"/>
</dbReference>
<evidence type="ECO:0000256" key="13">
    <source>
        <dbReference type="NCBIfam" id="TIGR01400"/>
    </source>
</evidence>
<feature type="transmembrane region" description="Helical" evidence="14">
    <location>
        <begin position="175"/>
        <end position="200"/>
    </location>
</feature>
<keyword evidence="15" id="KW-0282">Flagellum</keyword>
<dbReference type="Pfam" id="PF01312">
    <property type="entry name" value="Bac_export_2"/>
    <property type="match status" value="1"/>
</dbReference>
<evidence type="ECO:0000256" key="9">
    <source>
        <dbReference type="ARBA" id="ARBA00022989"/>
    </source>
</evidence>
<dbReference type="GO" id="GO:0009306">
    <property type="term" value="P:protein secretion"/>
    <property type="evidence" value="ECO:0007669"/>
    <property type="project" value="InterPro"/>
</dbReference>
<evidence type="ECO:0000256" key="12">
    <source>
        <dbReference type="ARBA" id="ARBA00023225"/>
    </source>
</evidence>
<comment type="similarity">
    <text evidence="3">Belongs to the type III secretion exporter family.</text>
</comment>
<dbReference type="GO" id="GO:0009425">
    <property type="term" value="C:bacterial-type flagellum basal body"/>
    <property type="evidence" value="ECO:0007669"/>
    <property type="project" value="UniProtKB-SubCell"/>
</dbReference>
<reference evidence="16" key="1">
    <citation type="submission" date="2017-03" db="EMBL/GenBank/DDBJ databases">
        <authorList>
            <person name="Falquet L."/>
            <person name="Falquet L."/>
        </authorList>
    </citation>
    <scope>NUCLEOTIDE SEQUENCE [LARGE SCALE GENOMIC DNA]</scope>
</reference>
<dbReference type="PRINTS" id="PR00950">
    <property type="entry name" value="TYPE3IMSPROT"/>
</dbReference>
<comment type="function">
    <text evidence="1 14">Role in flagellar biosynthesis.</text>
</comment>
<dbReference type="RefSeq" id="WP_079481233.1">
    <property type="nucleotide sequence ID" value="NZ_CBML010000006.1"/>
</dbReference>
<feature type="transmembrane region" description="Helical" evidence="14">
    <location>
        <begin position="220"/>
        <end position="243"/>
    </location>
</feature>
<dbReference type="Gene3D" id="3.40.1690.10">
    <property type="entry name" value="secretion proteins EscU"/>
    <property type="match status" value="1"/>
</dbReference>
<feature type="transmembrane region" description="Helical" evidence="14">
    <location>
        <begin position="402"/>
        <end position="420"/>
    </location>
</feature>
<name>A0A1U6J5H1_9CLOT</name>
<feature type="transmembrane region" description="Helical" evidence="14">
    <location>
        <begin position="6"/>
        <end position="28"/>
    </location>
</feature>
<dbReference type="GO" id="GO:0006605">
    <property type="term" value="P:protein targeting"/>
    <property type="evidence" value="ECO:0007669"/>
    <property type="project" value="UniProtKB-UniRule"/>
</dbReference>
<sequence>MIDAAYFLSLIFIFIRLTSFFAITKVFFPNGTPKTLKMFFSLIFSVALVGGVDRINVELINNNLILIFYIISEISTGVVLGIITNLAFEAVLMAGSLMDVQIGLSMVSVLDPNSKTSTTVIGNLLHFIAMMIFFVIDGHHMLIKSLVESFILVPLGKNILYTDTMMALIDIIAKYFAIGLKIAIPIVMIIIITDLCMGLISRAVPQINVMILGMPVKMLVGLIAVSISLTLVVKVFIGSISYIPEIFRKIMTIAPLLFVISADEKTEEATPKKKSDARKKGQIARSKDVGLALTMLATTLVIMGLSGYLANTLKANVIYFLSDASSMELTESSIKGLNLLVISKMAIAIMPIVIPIMIAGVVASLMQTGFLVTKDAIKPSFGKLNPINGFKNMFSKKALVDLVKNIIMVSIVAFLGYSYIKENFSSVLQLGNLYLPTLGIEVKKLVLGIFGKIAILLVALAAIDYFIQFRLHNKELRMSKQEIKEEYKQMEGDPQLKSKIKQKQREMSQKRMMQSVGDATVVITNPTHLAIAIKYEDGKTEAPKVTAKGADNIAIKIKELARENEVPIIENKPLARLIYSEVEIDQEIPQDMYQAVAEILAMVYKLNQKKKRSN</sequence>
<keyword evidence="8" id="KW-0653">Protein transport</keyword>
<dbReference type="InterPro" id="IPR006136">
    <property type="entry name" value="FlhB"/>
</dbReference>
<proteinExistence type="inferred from homology"/>
<feature type="transmembrane region" description="Helical" evidence="14">
    <location>
        <begin position="35"/>
        <end position="52"/>
    </location>
</feature>
<dbReference type="GO" id="GO:0005886">
    <property type="term" value="C:plasma membrane"/>
    <property type="evidence" value="ECO:0007669"/>
    <property type="project" value="UniProtKB-SubCell"/>
</dbReference>
<dbReference type="NCBIfam" id="TIGR01400">
    <property type="entry name" value="fliR"/>
    <property type="match status" value="1"/>
</dbReference>
<dbReference type="InterPro" id="IPR002010">
    <property type="entry name" value="T3SS_IM_R"/>
</dbReference>
<evidence type="ECO:0000256" key="1">
    <source>
        <dbReference type="ARBA" id="ARBA00002578"/>
    </source>
</evidence>
<keyword evidence="16" id="KW-1185">Reference proteome</keyword>
<dbReference type="AlphaFoldDB" id="A0A1U6J5H1"/>
<feature type="transmembrane region" description="Helical" evidence="14">
    <location>
        <begin position="116"/>
        <end position="136"/>
    </location>
</feature>
<evidence type="ECO:0000256" key="11">
    <source>
        <dbReference type="ARBA" id="ARBA00023143"/>
    </source>
</evidence>
<evidence type="ECO:0000256" key="5">
    <source>
        <dbReference type="ARBA" id="ARBA00022475"/>
    </source>
</evidence>
<comment type="similarity">
    <text evidence="2 14">Belongs to the FliR/MopE/SpaR family.</text>
</comment>
<dbReference type="STRING" id="1351755.CCH01_08900"/>
<dbReference type="GO" id="GO:0044780">
    <property type="term" value="P:bacterial-type flagellum assembly"/>
    <property type="evidence" value="ECO:0007669"/>
    <property type="project" value="UniProtKB-UniRule"/>
</dbReference>
<evidence type="ECO:0000256" key="6">
    <source>
        <dbReference type="ARBA" id="ARBA00022692"/>
    </source>
</evidence>
<dbReference type="InterPro" id="IPR006303">
    <property type="entry name" value="FliR"/>
</dbReference>
<keyword evidence="6 14" id="KW-0812">Transmembrane</keyword>
<keyword evidence="12" id="KW-1006">Bacterial flagellum protein export</keyword>
<feature type="transmembrane region" description="Helical" evidence="14">
    <location>
        <begin position="445"/>
        <end position="467"/>
    </location>
</feature>
<evidence type="ECO:0000256" key="3">
    <source>
        <dbReference type="ARBA" id="ARBA00010690"/>
    </source>
</evidence>
<dbReference type="NCBIfam" id="TIGR00328">
    <property type="entry name" value="flhB"/>
    <property type="match status" value="1"/>
</dbReference>
<keyword evidence="4" id="KW-0813">Transport</keyword>
<keyword evidence="5 14" id="KW-1003">Cell membrane</keyword>
<dbReference type="InterPro" id="IPR006135">
    <property type="entry name" value="T3SS_substrate_exporter"/>
</dbReference>
<evidence type="ECO:0000256" key="7">
    <source>
        <dbReference type="ARBA" id="ARBA00022795"/>
    </source>
</evidence>
<evidence type="ECO:0000256" key="2">
    <source>
        <dbReference type="ARBA" id="ARBA00009772"/>
    </source>
</evidence>
<dbReference type="NCBIfam" id="NF009411">
    <property type="entry name" value="PRK12772.1"/>
    <property type="match status" value="1"/>
</dbReference>
<keyword evidence="11 14" id="KW-0975">Bacterial flagellum</keyword>
<feature type="transmembrane region" description="Helical" evidence="14">
    <location>
        <begin position="64"/>
        <end position="83"/>
    </location>
</feature>
<dbReference type="EMBL" id="LT799839">
    <property type="protein sequence ID" value="SLK15510.1"/>
    <property type="molecule type" value="Genomic_DNA"/>
</dbReference>
<keyword evidence="7" id="KW-1005">Bacterial flagellum biogenesis</keyword>
<comment type="subcellular location">
    <subcellularLocation>
        <location evidence="14">Cell membrane</location>
        <topology evidence="14">Multi-pass membrane protein</topology>
    </subcellularLocation>
    <subcellularLocation>
        <location evidence="14">Bacterial flagellum basal body</location>
    </subcellularLocation>
</comment>
<evidence type="ECO:0000256" key="14">
    <source>
        <dbReference type="RuleBase" id="RU362071"/>
    </source>
</evidence>
<dbReference type="SUPFAM" id="SSF160544">
    <property type="entry name" value="EscU C-terminal domain-like"/>
    <property type="match status" value="1"/>
</dbReference>
<dbReference type="Pfam" id="PF01311">
    <property type="entry name" value="Bac_export_1"/>
    <property type="match status" value="1"/>
</dbReference>
<feature type="transmembrane region" description="Helical" evidence="14">
    <location>
        <begin position="289"/>
        <end position="310"/>
    </location>
</feature>
<dbReference type="Proteomes" id="UP000190476">
    <property type="component" value="Chromosome I"/>
</dbReference>
<keyword evidence="15" id="KW-0969">Cilium</keyword>
<evidence type="ECO:0000256" key="4">
    <source>
        <dbReference type="ARBA" id="ARBA00022448"/>
    </source>
</evidence>
<dbReference type="GeneID" id="66301238"/>
<dbReference type="OrthoDB" id="9807950at2"/>
<evidence type="ECO:0000256" key="8">
    <source>
        <dbReference type="ARBA" id="ARBA00022927"/>
    </source>
</evidence>
<keyword evidence="15" id="KW-0966">Cell projection</keyword>
<dbReference type="InterPro" id="IPR029025">
    <property type="entry name" value="T3SS_substrate_exporter_C"/>
</dbReference>
<keyword evidence="10 14" id="KW-0472">Membrane</keyword>